<keyword evidence="1" id="KW-1133">Transmembrane helix</keyword>
<dbReference type="EMBL" id="JAUHTQ010000018">
    <property type="protein sequence ID" value="MDN4495241.1"/>
    <property type="molecule type" value="Genomic_DNA"/>
</dbReference>
<protein>
    <submittedName>
        <fullName evidence="3">PepSY domain-containing protein</fullName>
    </submittedName>
</protein>
<evidence type="ECO:0000259" key="2">
    <source>
        <dbReference type="Pfam" id="PF03413"/>
    </source>
</evidence>
<name>A0ABT8GV59_9BACL</name>
<sequence length="183" mass="20066">MNKVLVNSKKWIFGFVGIFVVAVVGVGIYFAAEKMGELTQKEAEALVSDKGEVLSFAKEWDWEFGTPSIIKMAVKTETGYEEIEMDASNGDIIRRETNHLLTSASVNSTSSGASATTPSAPVIMPEEAIKLALAEVKGNVVEIELDEEDHYLIYELEIEEGNREYNVHVDAMTGSILVVDTES</sequence>
<dbReference type="Gene3D" id="3.10.450.40">
    <property type="match status" value="1"/>
</dbReference>
<gene>
    <name evidence="3" type="ORF">QYB95_16955</name>
</gene>
<evidence type="ECO:0000313" key="3">
    <source>
        <dbReference type="EMBL" id="MDN4495241.1"/>
    </source>
</evidence>
<dbReference type="Proteomes" id="UP001172743">
    <property type="component" value="Unassembled WGS sequence"/>
</dbReference>
<dbReference type="InterPro" id="IPR025711">
    <property type="entry name" value="PepSY"/>
</dbReference>
<feature type="domain" description="PepSY" evidence="2">
    <location>
        <begin position="125"/>
        <end position="177"/>
    </location>
</feature>
<keyword evidence="4" id="KW-1185">Reference proteome</keyword>
<keyword evidence="1" id="KW-0812">Transmembrane</keyword>
<keyword evidence="1" id="KW-0472">Membrane</keyword>
<accession>A0ABT8GV59</accession>
<dbReference type="RefSeq" id="WP_301139561.1">
    <property type="nucleotide sequence ID" value="NZ_JAUHTQ010000018.1"/>
</dbReference>
<evidence type="ECO:0000256" key="1">
    <source>
        <dbReference type="SAM" id="Phobius"/>
    </source>
</evidence>
<proteinExistence type="predicted"/>
<feature type="transmembrane region" description="Helical" evidence="1">
    <location>
        <begin position="12"/>
        <end position="32"/>
    </location>
</feature>
<dbReference type="Pfam" id="PF03413">
    <property type="entry name" value="PepSY"/>
    <property type="match status" value="1"/>
</dbReference>
<organism evidence="3 4">
    <name type="scientific">Ureibacillus aquaedulcis</name>
    <dbReference type="NCBI Taxonomy" id="3058421"/>
    <lineage>
        <taxon>Bacteria</taxon>
        <taxon>Bacillati</taxon>
        <taxon>Bacillota</taxon>
        <taxon>Bacilli</taxon>
        <taxon>Bacillales</taxon>
        <taxon>Caryophanaceae</taxon>
        <taxon>Ureibacillus</taxon>
    </lineage>
</organism>
<comment type="caution">
    <text evidence="3">The sequence shown here is derived from an EMBL/GenBank/DDBJ whole genome shotgun (WGS) entry which is preliminary data.</text>
</comment>
<evidence type="ECO:0000313" key="4">
    <source>
        <dbReference type="Proteomes" id="UP001172743"/>
    </source>
</evidence>
<reference evidence="3" key="1">
    <citation type="submission" date="2023-07" db="EMBL/GenBank/DDBJ databases">
        <title>Ureibacillus sp. isolated from freshwater well.</title>
        <authorList>
            <person name="Kirdat K."/>
            <person name="Bhatt A."/>
            <person name="Teware R."/>
            <person name="Bhavsar Y."/>
            <person name="Yadav A."/>
        </authorList>
    </citation>
    <scope>NUCLEOTIDE SEQUENCE</scope>
    <source>
        <strain evidence="3">BA0131</strain>
    </source>
</reference>